<dbReference type="Pfam" id="PF07715">
    <property type="entry name" value="Plug"/>
    <property type="match status" value="1"/>
</dbReference>
<keyword evidence="1" id="KW-0812">Transmembrane</keyword>
<keyword evidence="1" id="KW-0813">Transport</keyword>
<dbReference type="SUPFAM" id="SSF56935">
    <property type="entry name" value="Porins"/>
    <property type="match status" value="1"/>
</dbReference>
<evidence type="ECO:0000313" key="4">
    <source>
        <dbReference type="EMBL" id="QQZ51452.1"/>
    </source>
</evidence>
<dbReference type="GO" id="GO:0009279">
    <property type="term" value="C:cell outer membrane"/>
    <property type="evidence" value="ECO:0007669"/>
    <property type="project" value="UniProtKB-SubCell"/>
</dbReference>
<keyword evidence="1" id="KW-1134">Transmembrane beta strand</keyword>
<organism evidence="4">
    <name type="scientific">Phenylobacterium glaciei</name>
    <dbReference type="NCBI Taxonomy" id="2803784"/>
    <lineage>
        <taxon>Bacteria</taxon>
        <taxon>Pseudomonadati</taxon>
        <taxon>Pseudomonadota</taxon>
        <taxon>Alphaproteobacteria</taxon>
        <taxon>Caulobacterales</taxon>
        <taxon>Caulobacteraceae</taxon>
        <taxon>Phenylobacterium</taxon>
    </lineage>
</organism>
<proteinExistence type="inferred from homology"/>
<protein>
    <submittedName>
        <fullName evidence="4">TonB-dependent receptor plug domain-containing protein</fullName>
    </submittedName>
</protein>
<comment type="subcellular location">
    <subcellularLocation>
        <location evidence="1">Cell outer membrane</location>
        <topology evidence="1">Multi-pass membrane protein</topology>
    </subcellularLocation>
</comment>
<keyword evidence="4" id="KW-0675">Receptor</keyword>
<feature type="region of interest" description="Disordered" evidence="2">
    <location>
        <begin position="80"/>
        <end position="99"/>
    </location>
</feature>
<dbReference type="PROSITE" id="PS52016">
    <property type="entry name" value="TONB_DEPENDENT_REC_3"/>
    <property type="match status" value="1"/>
</dbReference>
<dbReference type="InterPro" id="IPR039426">
    <property type="entry name" value="TonB-dep_rcpt-like"/>
</dbReference>
<evidence type="ECO:0000256" key="2">
    <source>
        <dbReference type="SAM" id="MobiDB-lite"/>
    </source>
</evidence>
<evidence type="ECO:0000256" key="1">
    <source>
        <dbReference type="PROSITE-ProRule" id="PRU01360"/>
    </source>
</evidence>
<feature type="domain" description="TonB-dependent receptor plug" evidence="3">
    <location>
        <begin position="44"/>
        <end position="95"/>
    </location>
</feature>
<sequence length="99" mass="10007">MALCLGLGGLSPSAARAQTAEVGEVVVTGFRASLASAIEIKKRETALVDVINAEDIADFPDLNLAEALQRIPGVAIDRDGGEGRSITVRGLSGTSAASG</sequence>
<evidence type="ECO:0000259" key="3">
    <source>
        <dbReference type="Pfam" id="PF07715"/>
    </source>
</evidence>
<dbReference type="PANTHER" id="PTHR40980:SF3">
    <property type="entry name" value="TONB-DEPENDENT RECEPTOR-LIKE BETA-BARREL DOMAIN-CONTAINING PROTEIN"/>
    <property type="match status" value="1"/>
</dbReference>
<dbReference type="PANTHER" id="PTHR40980">
    <property type="entry name" value="PLUG DOMAIN-CONTAINING PROTEIN"/>
    <property type="match status" value="1"/>
</dbReference>
<gene>
    <name evidence="4" type="ORF">JKL49_10825</name>
</gene>
<comment type="similarity">
    <text evidence="1">Belongs to the TonB-dependent receptor family.</text>
</comment>
<keyword evidence="1" id="KW-0998">Cell outer membrane</keyword>
<dbReference type="Gene3D" id="2.170.130.10">
    <property type="entry name" value="TonB-dependent receptor, plug domain"/>
    <property type="match status" value="1"/>
</dbReference>
<dbReference type="AlphaFoldDB" id="A0A974SB76"/>
<keyword evidence="1" id="KW-0472">Membrane</keyword>
<accession>A0A974SB76</accession>
<name>A0A974SB76_9CAUL</name>
<reference evidence="4" key="1">
    <citation type="submission" date="2021-01" db="EMBL/GenBank/DDBJ databases">
        <title>Genome sequence of Phenylobacterium sp. 20VBR1 isolated from a valley glaceir, Ny-Alesund, Svalbard.</title>
        <authorList>
            <person name="Thomas F.A."/>
            <person name="Krishnan K.P."/>
            <person name="Sinha R.K."/>
        </authorList>
    </citation>
    <scope>NUCLEOTIDE SEQUENCE</scope>
    <source>
        <strain evidence="4">20VBR1</strain>
    </source>
</reference>
<dbReference type="InterPro" id="IPR012910">
    <property type="entry name" value="Plug_dom"/>
</dbReference>
<dbReference type="InterPro" id="IPR037066">
    <property type="entry name" value="Plug_dom_sf"/>
</dbReference>
<dbReference type="EMBL" id="CP068570">
    <property type="protein sequence ID" value="QQZ51452.1"/>
    <property type="molecule type" value="Genomic_DNA"/>
</dbReference>